<evidence type="ECO:0000256" key="1">
    <source>
        <dbReference type="SAM" id="MobiDB-lite"/>
    </source>
</evidence>
<feature type="region of interest" description="Disordered" evidence="1">
    <location>
        <begin position="1"/>
        <end position="23"/>
    </location>
</feature>
<dbReference type="AlphaFoldDB" id="A0A644ZPB3"/>
<reference evidence="2" key="1">
    <citation type="submission" date="2019-08" db="EMBL/GenBank/DDBJ databases">
        <authorList>
            <person name="Kucharzyk K."/>
            <person name="Murdoch R.W."/>
            <person name="Higgins S."/>
            <person name="Loffler F."/>
        </authorList>
    </citation>
    <scope>NUCLEOTIDE SEQUENCE</scope>
</reference>
<comment type="caution">
    <text evidence="2">The sequence shown here is derived from an EMBL/GenBank/DDBJ whole genome shotgun (WGS) entry which is preliminary data.</text>
</comment>
<protein>
    <submittedName>
        <fullName evidence="2">Uncharacterized protein</fullName>
    </submittedName>
</protein>
<sequence length="64" mass="7395">MGMGNNMEGEKRPVDQGDEPSRPLTIKEIVRSLLNGWRSSREGDETLEKVQREIVRSKEEVKRL</sequence>
<feature type="compositionally biased region" description="Basic and acidic residues" evidence="1">
    <location>
        <begin position="8"/>
        <end position="21"/>
    </location>
</feature>
<evidence type="ECO:0000313" key="2">
    <source>
        <dbReference type="EMBL" id="MPM42228.1"/>
    </source>
</evidence>
<gene>
    <name evidence="2" type="ORF">SDC9_88892</name>
</gene>
<organism evidence="2">
    <name type="scientific">bioreactor metagenome</name>
    <dbReference type="NCBI Taxonomy" id="1076179"/>
    <lineage>
        <taxon>unclassified sequences</taxon>
        <taxon>metagenomes</taxon>
        <taxon>ecological metagenomes</taxon>
    </lineage>
</organism>
<name>A0A644ZPB3_9ZZZZ</name>
<dbReference type="EMBL" id="VSSQ01009650">
    <property type="protein sequence ID" value="MPM42228.1"/>
    <property type="molecule type" value="Genomic_DNA"/>
</dbReference>
<accession>A0A644ZPB3</accession>
<proteinExistence type="predicted"/>